<dbReference type="GO" id="GO:1990904">
    <property type="term" value="C:ribonucleoprotein complex"/>
    <property type="evidence" value="ECO:0007669"/>
    <property type="project" value="UniProtKB-KW"/>
</dbReference>
<dbReference type="InterPro" id="IPR001857">
    <property type="entry name" value="Ribosomal_bL19"/>
</dbReference>
<keyword evidence="3" id="KW-0687">Ribonucleoprotein</keyword>
<name>A0A5C0UF64_9PROT</name>
<dbReference type="OrthoDB" id="9803541at2"/>
<comment type="similarity">
    <text evidence="1">Belongs to the bacterial ribosomal protein bL19 family.</text>
</comment>
<dbReference type="InterPro" id="IPR018257">
    <property type="entry name" value="Ribosomal_bL19_CS"/>
</dbReference>
<dbReference type="EMBL" id="CP043316">
    <property type="protein sequence ID" value="QEK38746.1"/>
    <property type="molecule type" value="Genomic_DNA"/>
</dbReference>
<dbReference type="PANTHER" id="PTHR15680">
    <property type="entry name" value="RIBOSOMAL PROTEIN L19"/>
    <property type="match status" value="1"/>
</dbReference>
<dbReference type="AlphaFoldDB" id="A0A5C0UF64"/>
<dbReference type="Gene3D" id="2.30.30.790">
    <property type="match status" value="1"/>
</dbReference>
<organism evidence="6 7">
    <name type="scientific">Candidatus Cytomitobacter primus</name>
    <dbReference type="NCBI Taxonomy" id="2066024"/>
    <lineage>
        <taxon>Bacteria</taxon>
        <taxon>Pseudomonadati</taxon>
        <taxon>Pseudomonadota</taxon>
        <taxon>Alphaproteobacteria</taxon>
        <taxon>Holosporales</taxon>
        <taxon>Holosporaceae</taxon>
        <taxon>Candidatus Cytomitobacter</taxon>
    </lineage>
</organism>
<dbReference type="KEGG" id="cpri:FZC34_02410"/>
<dbReference type="PANTHER" id="PTHR15680:SF9">
    <property type="entry name" value="LARGE RIBOSOMAL SUBUNIT PROTEIN BL19M"/>
    <property type="match status" value="1"/>
</dbReference>
<dbReference type="SUPFAM" id="SSF50104">
    <property type="entry name" value="Translation proteins SH3-like domain"/>
    <property type="match status" value="1"/>
</dbReference>
<dbReference type="Proteomes" id="UP000325004">
    <property type="component" value="Chromosome"/>
</dbReference>
<accession>A0A5C0UF64</accession>
<dbReference type="InterPro" id="IPR008991">
    <property type="entry name" value="Translation_prot_SH3-like_sf"/>
</dbReference>
<dbReference type="GO" id="GO:0005840">
    <property type="term" value="C:ribosome"/>
    <property type="evidence" value="ECO:0007669"/>
    <property type="project" value="UniProtKB-KW"/>
</dbReference>
<dbReference type="GO" id="GO:0006412">
    <property type="term" value="P:translation"/>
    <property type="evidence" value="ECO:0007669"/>
    <property type="project" value="InterPro"/>
</dbReference>
<gene>
    <name evidence="6" type="ORF">FZC34_02410</name>
</gene>
<evidence type="ECO:0000313" key="6">
    <source>
        <dbReference type="EMBL" id="QEK38746.1"/>
    </source>
</evidence>
<dbReference type="Pfam" id="PF01245">
    <property type="entry name" value="Ribosomal_L19"/>
    <property type="match status" value="1"/>
</dbReference>
<proteinExistence type="inferred from homology"/>
<evidence type="ECO:0000256" key="3">
    <source>
        <dbReference type="ARBA" id="ARBA00023274"/>
    </source>
</evidence>
<evidence type="ECO:0000256" key="2">
    <source>
        <dbReference type="ARBA" id="ARBA00022980"/>
    </source>
</evidence>
<protein>
    <recommendedName>
        <fullName evidence="4">Large ribosomal subunit protein bL19</fullName>
    </recommendedName>
    <alternativeName>
        <fullName evidence="5">50S ribosomal protein L19</fullName>
    </alternativeName>
</protein>
<evidence type="ECO:0000256" key="1">
    <source>
        <dbReference type="ARBA" id="ARBA00005781"/>
    </source>
</evidence>
<dbReference type="GO" id="GO:0003735">
    <property type="term" value="F:structural constituent of ribosome"/>
    <property type="evidence" value="ECO:0007669"/>
    <property type="project" value="InterPro"/>
</dbReference>
<evidence type="ECO:0000256" key="5">
    <source>
        <dbReference type="ARBA" id="ARBA00035493"/>
    </source>
</evidence>
<sequence>MYILELFEKRKKEAAVARLNSDNFRAGDTVAAHIQSEEKSSKPFVGVCIRKSASTALLREVIGNEAVEFIFPLYSNVKFELLRSAKVRRARLYYLRDLKGKKARLKERYKRS</sequence>
<keyword evidence="2 6" id="KW-0689">Ribosomal protein</keyword>
<dbReference type="InterPro" id="IPR038657">
    <property type="entry name" value="Ribosomal_bL19_sf"/>
</dbReference>
<evidence type="ECO:0000256" key="4">
    <source>
        <dbReference type="ARBA" id="ARBA00035171"/>
    </source>
</evidence>
<dbReference type="PROSITE" id="PS01015">
    <property type="entry name" value="RIBOSOMAL_L19"/>
    <property type="match status" value="1"/>
</dbReference>
<dbReference type="RefSeq" id="WP_148971867.1">
    <property type="nucleotide sequence ID" value="NZ_CP043316.1"/>
</dbReference>
<keyword evidence="7" id="KW-1185">Reference proteome</keyword>
<evidence type="ECO:0000313" key="7">
    <source>
        <dbReference type="Proteomes" id="UP000325004"/>
    </source>
</evidence>
<reference evidence="6 7" key="1">
    <citation type="submission" date="2019-08" db="EMBL/GenBank/DDBJ databases">
        <title>Highly reduced genomes of protist endosymbionts show evolutionary convergence.</title>
        <authorList>
            <person name="George E."/>
            <person name="Husnik F."/>
            <person name="Tashyreva D."/>
            <person name="Prokopchuk G."/>
            <person name="Horak A."/>
            <person name="Kwong W.K."/>
            <person name="Lukes J."/>
            <person name="Keeling P.J."/>
        </authorList>
    </citation>
    <scope>NUCLEOTIDE SEQUENCE [LARGE SCALE GENOMIC DNA]</scope>
    <source>
        <strain evidence="6">1604LC</strain>
    </source>
</reference>